<feature type="domain" description="Pyrrolo-quinoline quinone repeat" evidence="2">
    <location>
        <begin position="216"/>
        <end position="405"/>
    </location>
</feature>
<sequence length="435" mass="47867">MKKRQIINFLFLSILTFFIVSCSKDGGIEVDENGETKVDESEEAPNSETKNGSKIVSGDPGLNTFLITSNDETVYTVNAETGEETEVYTFSYQTYLEVLPGYSNGTIYVTADDNSINAINMTDKSLAWEQSILEYRFSTEGVTPPTCVDGVCYASGGTGVVVAVDEVNGNLKWYYTTEPNGNLDTSLNDNSTPVVYGDKVYVFSDEGFTNGLPAYMHILDKETGSLIQKVELPNEVSGTPVFVGDIMYLPAKKMYAINLQSLEILWTLEGNGMGTPFVSDDKMVVVGEPVENISSVLYCIDINSRTILWEKSTGTDVLSAPIIVENVVYSNYDKGSVFAHFNNGRPFAVNLENGEELWYNEGVSVDHSPVYANGVLFYHGHYISSDSDEKVGLLSLDANTGEVLWLNPFFDNGYHINPLIVAENGVFGPSYYRGE</sequence>
<dbReference type="PROSITE" id="PS51257">
    <property type="entry name" value="PROKAR_LIPOPROTEIN"/>
    <property type="match status" value="1"/>
</dbReference>
<dbReference type="SMART" id="SM00564">
    <property type="entry name" value="PQQ"/>
    <property type="match status" value="7"/>
</dbReference>
<feature type="domain" description="Pyrrolo-quinoline quinone repeat" evidence="2">
    <location>
        <begin position="71"/>
        <end position="204"/>
    </location>
</feature>
<dbReference type="PANTHER" id="PTHR34512:SF30">
    <property type="entry name" value="OUTER MEMBRANE PROTEIN ASSEMBLY FACTOR BAMB"/>
    <property type="match status" value="1"/>
</dbReference>
<dbReference type="InterPro" id="IPR011047">
    <property type="entry name" value="Quinoprotein_ADH-like_sf"/>
</dbReference>
<evidence type="ECO:0000256" key="1">
    <source>
        <dbReference type="SAM" id="MobiDB-lite"/>
    </source>
</evidence>
<dbReference type="Proteomes" id="UP000740413">
    <property type="component" value="Unassembled WGS sequence"/>
</dbReference>
<dbReference type="InterPro" id="IPR018391">
    <property type="entry name" value="PQQ_b-propeller_rpt"/>
</dbReference>
<dbReference type="InterPro" id="IPR002372">
    <property type="entry name" value="PQQ_rpt_dom"/>
</dbReference>
<keyword evidence="4" id="KW-1185">Reference proteome</keyword>
<dbReference type="Pfam" id="PF13360">
    <property type="entry name" value="PQQ_2"/>
    <property type="match status" value="2"/>
</dbReference>
<organism evidence="3 4">
    <name type="scientific">Zobellia barbeyronii</name>
    <dbReference type="NCBI Taxonomy" id="2748009"/>
    <lineage>
        <taxon>Bacteria</taxon>
        <taxon>Pseudomonadati</taxon>
        <taxon>Bacteroidota</taxon>
        <taxon>Flavobacteriia</taxon>
        <taxon>Flavobacteriales</taxon>
        <taxon>Flavobacteriaceae</taxon>
        <taxon>Zobellia</taxon>
    </lineage>
</organism>
<comment type="caution">
    <text evidence="3">The sequence shown here is derived from an EMBL/GenBank/DDBJ whole genome shotgun (WGS) entry which is preliminary data.</text>
</comment>
<dbReference type="EMBL" id="JACATN010000006">
    <property type="protein sequence ID" value="MBT2163105.1"/>
    <property type="molecule type" value="Genomic_DNA"/>
</dbReference>
<dbReference type="PANTHER" id="PTHR34512">
    <property type="entry name" value="CELL SURFACE PROTEIN"/>
    <property type="match status" value="1"/>
</dbReference>
<evidence type="ECO:0000313" key="3">
    <source>
        <dbReference type="EMBL" id="MBT2163105.1"/>
    </source>
</evidence>
<reference evidence="4" key="1">
    <citation type="submission" date="2023-07" db="EMBL/GenBank/DDBJ databases">
        <title>Zobellia barbeyronii sp. nov., a new marine flavobacterium, isolated from green and red algae.</title>
        <authorList>
            <person name="Nedashkovskaya O.I."/>
            <person name="Otstavnykh N."/>
            <person name="Zhukova N."/>
            <person name="Guzev K."/>
            <person name="Chausova V."/>
            <person name="Tekutyeva L."/>
            <person name="Mikhailov V."/>
            <person name="Isaeva M."/>
        </authorList>
    </citation>
    <scope>NUCLEOTIDE SEQUENCE [LARGE SCALE GENOMIC DNA]</scope>
    <source>
        <strain evidence="4">KMM 6746</strain>
    </source>
</reference>
<name>A0ABS5WJT7_9FLAO</name>
<proteinExistence type="predicted"/>
<dbReference type="SUPFAM" id="SSF50998">
    <property type="entry name" value="Quinoprotein alcohol dehydrogenase-like"/>
    <property type="match status" value="2"/>
</dbReference>
<dbReference type="InterPro" id="IPR015943">
    <property type="entry name" value="WD40/YVTN_repeat-like_dom_sf"/>
</dbReference>
<evidence type="ECO:0000313" key="4">
    <source>
        <dbReference type="Proteomes" id="UP000740413"/>
    </source>
</evidence>
<feature type="region of interest" description="Disordered" evidence="1">
    <location>
        <begin position="30"/>
        <end position="57"/>
    </location>
</feature>
<evidence type="ECO:0000259" key="2">
    <source>
        <dbReference type="Pfam" id="PF13360"/>
    </source>
</evidence>
<accession>A0ABS5WJT7</accession>
<protein>
    <submittedName>
        <fullName evidence="3">PQQ-like beta-propeller repeat protein</fullName>
    </submittedName>
</protein>
<gene>
    <name evidence="3" type="ORF">HW347_17680</name>
</gene>
<dbReference type="Gene3D" id="2.130.10.10">
    <property type="entry name" value="YVTN repeat-like/Quinoprotein amine dehydrogenase"/>
    <property type="match status" value="2"/>
</dbReference>